<accession>A0A7J7J0H4</accession>
<keyword evidence="2" id="KW-1185">Reference proteome</keyword>
<sequence>MSTTRFKEVKTSKVTKLGPGNTQCVQTSVRVWSQSQTKKPAVQEEKVLPQVDKPASFPKQVPTLAGWKQLGKPV</sequence>
<evidence type="ECO:0000313" key="2">
    <source>
        <dbReference type="Proteomes" id="UP000593567"/>
    </source>
</evidence>
<evidence type="ECO:0000313" key="1">
    <source>
        <dbReference type="EMBL" id="KAF6019680.1"/>
    </source>
</evidence>
<proteinExistence type="predicted"/>
<organism evidence="1 2">
    <name type="scientific">Bugula neritina</name>
    <name type="common">Brown bryozoan</name>
    <name type="synonym">Sertularia neritina</name>
    <dbReference type="NCBI Taxonomy" id="10212"/>
    <lineage>
        <taxon>Eukaryota</taxon>
        <taxon>Metazoa</taxon>
        <taxon>Spiralia</taxon>
        <taxon>Lophotrochozoa</taxon>
        <taxon>Bryozoa</taxon>
        <taxon>Gymnolaemata</taxon>
        <taxon>Cheilostomatida</taxon>
        <taxon>Flustrina</taxon>
        <taxon>Buguloidea</taxon>
        <taxon>Bugulidae</taxon>
        <taxon>Bugula</taxon>
    </lineage>
</organism>
<dbReference type="AlphaFoldDB" id="A0A7J7J0H4"/>
<reference evidence="1" key="1">
    <citation type="submission" date="2020-06" db="EMBL/GenBank/DDBJ databases">
        <title>Draft genome of Bugula neritina, a colonial animal packing powerful symbionts and potential medicines.</title>
        <authorList>
            <person name="Rayko M."/>
        </authorList>
    </citation>
    <scope>NUCLEOTIDE SEQUENCE [LARGE SCALE GENOMIC DNA]</scope>
    <source>
        <strain evidence="1">Kwan_BN1</strain>
    </source>
</reference>
<gene>
    <name evidence="1" type="ORF">EB796_022043</name>
</gene>
<dbReference type="Proteomes" id="UP000593567">
    <property type="component" value="Unassembled WGS sequence"/>
</dbReference>
<protein>
    <submittedName>
        <fullName evidence="1">Uncharacterized protein</fullName>
    </submittedName>
</protein>
<dbReference type="EMBL" id="VXIV02003216">
    <property type="protein sequence ID" value="KAF6019680.1"/>
    <property type="molecule type" value="Genomic_DNA"/>
</dbReference>
<name>A0A7J7J0H4_BUGNE</name>
<comment type="caution">
    <text evidence="1">The sequence shown here is derived from an EMBL/GenBank/DDBJ whole genome shotgun (WGS) entry which is preliminary data.</text>
</comment>